<reference evidence="2" key="1">
    <citation type="journal article" date="2017" name="Nature">
        <title>The sunflower genome provides insights into oil metabolism, flowering and Asterid evolution.</title>
        <authorList>
            <person name="Badouin H."/>
            <person name="Gouzy J."/>
            <person name="Grassa C.J."/>
            <person name="Murat F."/>
            <person name="Staton S.E."/>
            <person name="Cottret L."/>
            <person name="Lelandais-Briere C."/>
            <person name="Owens G.L."/>
            <person name="Carrere S."/>
            <person name="Mayjonade B."/>
            <person name="Legrand L."/>
            <person name="Gill N."/>
            <person name="Kane N.C."/>
            <person name="Bowers J.E."/>
            <person name="Hubner S."/>
            <person name="Bellec A."/>
            <person name="Berard A."/>
            <person name="Berges H."/>
            <person name="Blanchet N."/>
            <person name="Boniface M.C."/>
            <person name="Brunel D."/>
            <person name="Catrice O."/>
            <person name="Chaidir N."/>
            <person name="Claudel C."/>
            <person name="Donnadieu C."/>
            <person name="Faraut T."/>
            <person name="Fievet G."/>
            <person name="Helmstetter N."/>
            <person name="King M."/>
            <person name="Knapp S.J."/>
            <person name="Lai Z."/>
            <person name="Le Paslier M.C."/>
            <person name="Lippi Y."/>
            <person name="Lorenzon L."/>
            <person name="Mandel J.R."/>
            <person name="Marage G."/>
            <person name="Marchand G."/>
            <person name="Marquand E."/>
            <person name="Bret-Mestries E."/>
            <person name="Morien E."/>
            <person name="Nambeesan S."/>
            <person name="Nguyen T."/>
            <person name="Pegot-Espagnet P."/>
            <person name="Pouilly N."/>
            <person name="Raftis F."/>
            <person name="Sallet E."/>
            <person name="Schiex T."/>
            <person name="Thomas J."/>
            <person name="Vandecasteele C."/>
            <person name="Vares D."/>
            <person name="Vear F."/>
            <person name="Vautrin S."/>
            <person name="Crespi M."/>
            <person name="Mangin B."/>
            <person name="Burke J.M."/>
            <person name="Salse J."/>
            <person name="Munos S."/>
            <person name="Vincourt P."/>
            <person name="Rieseberg L.H."/>
            <person name="Langlade N.B."/>
        </authorList>
    </citation>
    <scope>NUCLEOTIDE SEQUENCE [LARGE SCALE GENOMIC DNA]</scope>
    <source>
        <strain evidence="2">cv. SF193</strain>
    </source>
</reference>
<proteinExistence type="predicted"/>
<accession>A0A251TCU0</accession>
<name>A0A251TCU0_HELAN</name>
<dbReference type="AlphaFoldDB" id="A0A251TCU0"/>
<keyword evidence="2" id="KW-1185">Reference proteome</keyword>
<gene>
    <name evidence="1" type="ORF">HannXRQ_Chr11g0344831</name>
</gene>
<dbReference type="EMBL" id="CM007900">
    <property type="protein sequence ID" value="OTG08714.1"/>
    <property type="molecule type" value="Genomic_DNA"/>
</dbReference>
<protein>
    <submittedName>
        <fullName evidence="1">Putative tetratricopeptide-like helical domain-containing protein</fullName>
    </submittedName>
</protein>
<sequence>MLTSPVRRMHDDNGKWSKINGSSISLLRPQDLRLAIMASEILLILQPNNWALRRDHGMMWYYSRDYGKAVQELSICMASHIFKTPHIITRITQLKLVTGRCTITTKRHHETTNRRTPLIHPS</sequence>
<dbReference type="OMA" id="ICMASHI"/>
<dbReference type="STRING" id="4232.A0A251TCU0"/>
<evidence type="ECO:0000313" key="2">
    <source>
        <dbReference type="Proteomes" id="UP000215914"/>
    </source>
</evidence>
<evidence type="ECO:0000313" key="1">
    <source>
        <dbReference type="EMBL" id="OTG08714.1"/>
    </source>
</evidence>
<dbReference type="InParanoid" id="A0A251TCU0"/>
<organism evidence="1 2">
    <name type="scientific">Helianthus annuus</name>
    <name type="common">Common sunflower</name>
    <dbReference type="NCBI Taxonomy" id="4232"/>
    <lineage>
        <taxon>Eukaryota</taxon>
        <taxon>Viridiplantae</taxon>
        <taxon>Streptophyta</taxon>
        <taxon>Embryophyta</taxon>
        <taxon>Tracheophyta</taxon>
        <taxon>Spermatophyta</taxon>
        <taxon>Magnoliopsida</taxon>
        <taxon>eudicotyledons</taxon>
        <taxon>Gunneridae</taxon>
        <taxon>Pentapetalae</taxon>
        <taxon>asterids</taxon>
        <taxon>campanulids</taxon>
        <taxon>Asterales</taxon>
        <taxon>Asteraceae</taxon>
        <taxon>Asteroideae</taxon>
        <taxon>Heliantheae alliance</taxon>
        <taxon>Heliantheae</taxon>
        <taxon>Helianthus</taxon>
    </lineage>
</organism>
<dbReference type="Proteomes" id="UP000215914">
    <property type="component" value="Chromosome 11"/>
</dbReference>
<dbReference type="Pfam" id="PF13371">
    <property type="entry name" value="TPR_9"/>
    <property type="match status" value="1"/>
</dbReference>